<keyword evidence="2" id="KW-1185">Reference proteome</keyword>
<name>A0ABT7PRD2_9BACT</name>
<evidence type="ECO:0000313" key="2">
    <source>
        <dbReference type="Proteomes" id="UP001239462"/>
    </source>
</evidence>
<gene>
    <name evidence="1" type="ORF">QTN89_26470</name>
</gene>
<dbReference type="Proteomes" id="UP001239462">
    <property type="component" value="Unassembled WGS sequence"/>
</dbReference>
<reference evidence="1 2" key="1">
    <citation type="submission" date="2023-06" db="EMBL/GenBank/DDBJ databases">
        <title>Roseiconus lacunae JC819 isolated from Gulf of Mannar region, Tamil Nadu.</title>
        <authorList>
            <person name="Pk S."/>
            <person name="Ch S."/>
            <person name="Ch V.R."/>
        </authorList>
    </citation>
    <scope>NUCLEOTIDE SEQUENCE [LARGE SCALE GENOMIC DNA]</scope>
    <source>
        <strain evidence="1 2">JC819</strain>
    </source>
</reference>
<dbReference type="RefSeq" id="WP_149498830.1">
    <property type="nucleotide sequence ID" value="NZ_CP141221.1"/>
</dbReference>
<proteinExistence type="predicted"/>
<accession>A0ABT7PRD2</accession>
<organism evidence="1 2">
    <name type="scientific">Roseiconus lacunae</name>
    <dbReference type="NCBI Taxonomy" id="2605694"/>
    <lineage>
        <taxon>Bacteria</taxon>
        <taxon>Pseudomonadati</taxon>
        <taxon>Planctomycetota</taxon>
        <taxon>Planctomycetia</taxon>
        <taxon>Pirellulales</taxon>
        <taxon>Pirellulaceae</taxon>
        <taxon>Roseiconus</taxon>
    </lineage>
</organism>
<dbReference type="EMBL" id="JASZZN010000030">
    <property type="protein sequence ID" value="MDM4019026.1"/>
    <property type="molecule type" value="Genomic_DNA"/>
</dbReference>
<protein>
    <submittedName>
        <fullName evidence="1">Uncharacterized protein</fullName>
    </submittedName>
</protein>
<evidence type="ECO:0000313" key="1">
    <source>
        <dbReference type="EMBL" id="MDM4019026.1"/>
    </source>
</evidence>
<sequence>MQANWREGDWAVYRKSKQGATPGRRASQVIASSKGETYRYVVDKFWVVDEVLPDGRLRLITARGKVHTIESDDPNLRRPGFLQKLLWRERFAVVEASRDNVSHSERQTGAVGA</sequence>
<comment type="caution">
    <text evidence="1">The sequence shown here is derived from an EMBL/GenBank/DDBJ whole genome shotgun (WGS) entry which is preliminary data.</text>
</comment>